<evidence type="ECO:0000313" key="2">
    <source>
        <dbReference type="EMBL" id="SVD11810.1"/>
    </source>
</evidence>
<keyword evidence="1" id="KW-0472">Membrane</keyword>
<organism evidence="2">
    <name type="scientific">marine metagenome</name>
    <dbReference type="NCBI Taxonomy" id="408172"/>
    <lineage>
        <taxon>unclassified sequences</taxon>
        <taxon>metagenomes</taxon>
        <taxon>ecological metagenomes</taxon>
    </lineage>
</organism>
<keyword evidence="1" id="KW-0812">Transmembrane</keyword>
<feature type="transmembrane region" description="Helical" evidence="1">
    <location>
        <begin position="156"/>
        <end position="173"/>
    </location>
</feature>
<feature type="transmembrane region" description="Helical" evidence="1">
    <location>
        <begin position="185"/>
        <end position="208"/>
    </location>
</feature>
<gene>
    <name evidence="2" type="ORF">METZ01_LOCUS364664</name>
</gene>
<name>A0A382SPB8_9ZZZZ</name>
<keyword evidence="1" id="KW-1133">Transmembrane helix</keyword>
<feature type="transmembrane region" description="Helical" evidence="1">
    <location>
        <begin position="99"/>
        <end position="120"/>
    </location>
</feature>
<sequence>MRGSLASLSSVVNRLFRNQRLIVALLLIAATLLVYAPIRGHQFLHYDDDVYVTDDVRIRQGLTWDNLLWAPTAIEEALWKPLTLYSHMLDVQLFGLNPAGHLLVNLLIHVGNVLLLFLILHRATGALWRSALVAGLFALHPLGVESVAWVAERKNVLSTFFWLVTMGAYVGYVRKPGRLRYLGVMGALVLGLMSKPMVVTLPFALLLMDYWPLERLPARWAEFRERLPGLVVEKLPFLVPAAAVSAVTIYGAQTFQGLQTLGEISVGARL</sequence>
<reference evidence="2" key="1">
    <citation type="submission" date="2018-05" db="EMBL/GenBank/DDBJ databases">
        <authorList>
            <person name="Lanie J.A."/>
            <person name="Ng W.-L."/>
            <person name="Kazmierczak K.M."/>
            <person name="Andrzejewski T.M."/>
            <person name="Davidsen T.M."/>
            <person name="Wayne K.J."/>
            <person name="Tettelin H."/>
            <person name="Glass J.I."/>
            <person name="Rusch D."/>
            <person name="Podicherti R."/>
            <person name="Tsui H.-C.T."/>
            <person name="Winkler M.E."/>
        </authorList>
    </citation>
    <scope>NUCLEOTIDE SEQUENCE</scope>
</reference>
<dbReference type="PANTHER" id="PTHR44395:SF1">
    <property type="entry name" value="PROTEIN O-MANNOSYL-TRANSFERASE TMTC3"/>
    <property type="match status" value="1"/>
</dbReference>
<dbReference type="EMBL" id="UINC01130630">
    <property type="protein sequence ID" value="SVD11810.1"/>
    <property type="molecule type" value="Genomic_DNA"/>
</dbReference>
<dbReference type="AlphaFoldDB" id="A0A382SPB8"/>
<proteinExistence type="predicted"/>
<feature type="transmembrane region" description="Helical" evidence="1">
    <location>
        <begin position="21"/>
        <end position="38"/>
    </location>
</feature>
<feature type="non-terminal residue" evidence="2">
    <location>
        <position position="270"/>
    </location>
</feature>
<feature type="transmembrane region" description="Helical" evidence="1">
    <location>
        <begin position="132"/>
        <end position="150"/>
    </location>
</feature>
<accession>A0A382SPB8</accession>
<protein>
    <submittedName>
        <fullName evidence="2">Uncharacterized protein</fullName>
    </submittedName>
</protein>
<dbReference type="PANTHER" id="PTHR44395">
    <property type="match status" value="1"/>
</dbReference>
<evidence type="ECO:0000256" key="1">
    <source>
        <dbReference type="SAM" id="Phobius"/>
    </source>
</evidence>